<dbReference type="GO" id="GO:0005886">
    <property type="term" value="C:plasma membrane"/>
    <property type="evidence" value="ECO:0007669"/>
    <property type="project" value="UniProtKB-SubCell"/>
</dbReference>
<dbReference type="NCBIfam" id="TIGR00229">
    <property type="entry name" value="sensory_box"/>
    <property type="match status" value="3"/>
</dbReference>
<sequence length="909" mass="99524">MTKFKNLSMNAKLLMLSAVFATGFLIFGAVAFSTLSTVKIDGPHYNKIVADKNLMADILPPPAFIIEASWLSRKLRDTTSPDEIAFIESEFSRLKSEYNASLKNWTDTIEDPQLQREFLDRSQVAAREFFNVVEKELIPAAKRQDSEAVAKLLLHDLEQNFGDHFAAIKETVSRNKEIEEIDQNLATATTQSRSFLLKSLGVFLLSSIVGFTIWLRKGIAKQEEKNNEYAYALAAVSRSVCLIEFDLDGKILTANDQFLDLMGYSIDDLRGKNHSMLIEPTRQAADAEKELWDHMRKGSFQCGECKRITKTGEEIWFTGCFNPVLDATGKPYKVMAIKHDSTLKHEIMERAEELKVREEIINLTSIVSESDLKGDIIAINEKFIEVSKYSRSELIGKPHNTTRHPDMPKEVFKELWSTIGRGKIFRGKIKNLAKDGTPYYVDACIAPVMGDNGKPRKYIGVRYDITDAELERQNAAGVLNAIDQAYAYIEFERDGTIITANSNFLNAMGYHLSEIVGNHHRMFVEPAEASSSDYSDFWRNLADGKIISDTFRRIRKDGSAAWLQSVYSPVKDEMGRVQKVIKIVTDVTELKLAEFETIENAKRESQRASELRDAMNTIGENATALAGASEELSAVSMQMSGNAEETSSQANVVSAASEQVSMNVQTVSTGVEELNAAIREIAKNATDAARVSLQAVSVADNTNCTIAKLGESSVEIGKVVKVITSIAEQTNLLALNATIEAARAGEAGKGFAVVANEVKELAKETAKATEDISKKIDAIQGDTQGAVDAIREISEVINQINDISSTIASAVEEQTATANEMGRNVAEASRGASEIAQNITSVATAAESTTRGAENSQQAAGELSRMAAELQDLVSRFKSSGNGSSGNLQSNPIGSPVLATAPIGSYQSV</sequence>
<dbReference type="Gene3D" id="3.30.450.20">
    <property type="entry name" value="PAS domain"/>
    <property type="match status" value="3"/>
</dbReference>
<evidence type="ECO:0000259" key="6">
    <source>
        <dbReference type="PROSITE" id="PS50111"/>
    </source>
</evidence>
<dbReference type="SMART" id="SM00283">
    <property type="entry name" value="MA"/>
    <property type="match status" value="1"/>
</dbReference>
<evidence type="ECO:0000256" key="4">
    <source>
        <dbReference type="PROSITE-ProRule" id="PRU00284"/>
    </source>
</evidence>
<dbReference type="CDD" id="cd00130">
    <property type="entry name" value="PAS"/>
    <property type="match status" value="3"/>
</dbReference>
<protein>
    <submittedName>
        <fullName evidence="10">Biofilm dispersion protein BdlA</fullName>
    </submittedName>
</protein>
<dbReference type="PROSITE" id="PS50112">
    <property type="entry name" value="PAS"/>
    <property type="match status" value="2"/>
</dbReference>
<dbReference type="SUPFAM" id="SSF55785">
    <property type="entry name" value="PYP-like sensor domain (PAS domain)"/>
    <property type="match status" value="3"/>
</dbReference>
<feature type="domain" description="PAS" evidence="7">
    <location>
        <begin position="242"/>
        <end position="280"/>
    </location>
</feature>
<evidence type="ECO:0000259" key="9">
    <source>
        <dbReference type="PROSITE" id="PS50192"/>
    </source>
</evidence>
<evidence type="ECO:0000256" key="1">
    <source>
        <dbReference type="ARBA" id="ARBA00004429"/>
    </source>
</evidence>
<dbReference type="PANTHER" id="PTHR32089">
    <property type="entry name" value="METHYL-ACCEPTING CHEMOTAXIS PROTEIN MCPB"/>
    <property type="match status" value="1"/>
</dbReference>
<evidence type="ECO:0000259" key="8">
    <source>
        <dbReference type="PROSITE" id="PS50113"/>
    </source>
</evidence>
<dbReference type="Pfam" id="PF08447">
    <property type="entry name" value="PAS_3"/>
    <property type="match status" value="3"/>
</dbReference>
<dbReference type="InterPro" id="IPR000700">
    <property type="entry name" value="PAS-assoc_C"/>
</dbReference>
<evidence type="ECO:0000256" key="3">
    <source>
        <dbReference type="ARBA" id="ARBA00023224"/>
    </source>
</evidence>
<keyword evidence="2" id="KW-1003">Cell membrane</keyword>
<dbReference type="PANTHER" id="PTHR32089:SF112">
    <property type="entry name" value="LYSOZYME-LIKE PROTEIN-RELATED"/>
    <property type="match status" value="1"/>
</dbReference>
<comment type="caution">
    <text evidence="10">The sequence shown here is derived from an EMBL/GenBank/DDBJ whole genome shotgun (WGS) entry which is preliminary data.</text>
</comment>
<evidence type="ECO:0000256" key="5">
    <source>
        <dbReference type="SAM" id="MobiDB-lite"/>
    </source>
</evidence>
<dbReference type="PROSITE" id="PS50111">
    <property type="entry name" value="CHEMOTAXIS_TRANSDUC_2"/>
    <property type="match status" value="1"/>
</dbReference>
<feature type="domain" description="PAS" evidence="7">
    <location>
        <begin position="352"/>
        <end position="422"/>
    </location>
</feature>
<feature type="region of interest" description="Disordered" evidence="5">
    <location>
        <begin position="878"/>
        <end position="899"/>
    </location>
</feature>
<dbReference type="InterPro" id="IPR013655">
    <property type="entry name" value="PAS_fold_3"/>
</dbReference>
<dbReference type="RefSeq" id="WP_246151710.1">
    <property type="nucleotide sequence ID" value="NZ_SJPX01000003.1"/>
</dbReference>
<evidence type="ECO:0000313" key="11">
    <source>
        <dbReference type="Proteomes" id="UP000317977"/>
    </source>
</evidence>
<keyword evidence="2" id="KW-0472">Membrane</keyword>
<organism evidence="10 11">
    <name type="scientific">Rubripirellula reticaptiva</name>
    <dbReference type="NCBI Taxonomy" id="2528013"/>
    <lineage>
        <taxon>Bacteria</taxon>
        <taxon>Pseudomonadati</taxon>
        <taxon>Planctomycetota</taxon>
        <taxon>Planctomycetia</taxon>
        <taxon>Pirellulales</taxon>
        <taxon>Pirellulaceae</taxon>
        <taxon>Rubripirellula</taxon>
    </lineage>
</organism>
<reference evidence="10 11" key="1">
    <citation type="submission" date="2019-02" db="EMBL/GenBank/DDBJ databases">
        <title>Deep-cultivation of Planctomycetes and their phenomic and genomic characterization uncovers novel biology.</title>
        <authorList>
            <person name="Wiegand S."/>
            <person name="Jogler M."/>
            <person name="Boedeker C."/>
            <person name="Pinto D."/>
            <person name="Vollmers J."/>
            <person name="Rivas-Marin E."/>
            <person name="Kohn T."/>
            <person name="Peeters S.H."/>
            <person name="Heuer A."/>
            <person name="Rast P."/>
            <person name="Oberbeckmann S."/>
            <person name="Bunk B."/>
            <person name="Jeske O."/>
            <person name="Meyerdierks A."/>
            <person name="Storesund J.E."/>
            <person name="Kallscheuer N."/>
            <person name="Luecker S."/>
            <person name="Lage O.M."/>
            <person name="Pohl T."/>
            <person name="Merkel B.J."/>
            <person name="Hornburger P."/>
            <person name="Mueller R.-W."/>
            <person name="Bruemmer F."/>
            <person name="Labrenz M."/>
            <person name="Spormann A.M."/>
            <person name="Op Den Camp H."/>
            <person name="Overmann J."/>
            <person name="Amann R."/>
            <person name="Jetten M.S.M."/>
            <person name="Mascher T."/>
            <person name="Medema M.H."/>
            <person name="Devos D.P."/>
            <person name="Kaster A.-K."/>
            <person name="Ovreas L."/>
            <person name="Rohde M."/>
            <person name="Galperin M.Y."/>
            <person name="Jogler C."/>
        </authorList>
    </citation>
    <scope>NUCLEOTIDE SEQUENCE [LARGE SCALE GENOMIC DNA]</scope>
    <source>
        <strain evidence="10 11">Poly59</strain>
    </source>
</reference>
<feature type="domain" description="Methyl-accepting transducer" evidence="6">
    <location>
        <begin position="621"/>
        <end position="850"/>
    </location>
</feature>
<dbReference type="GO" id="GO:0007165">
    <property type="term" value="P:signal transduction"/>
    <property type="evidence" value="ECO:0007669"/>
    <property type="project" value="UniProtKB-KW"/>
</dbReference>
<dbReference type="Proteomes" id="UP000317977">
    <property type="component" value="Unassembled WGS sequence"/>
</dbReference>
<dbReference type="PROSITE" id="PS50192">
    <property type="entry name" value="T_SNARE"/>
    <property type="match status" value="1"/>
</dbReference>
<dbReference type="InterPro" id="IPR001610">
    <property type="entry name" value="PAC"/>
</dbReference>
<dbReference type="Pfam" id="PF00015">
    <property type="entry name" value="MCPsignal"/>
    <property type="match status" value="1"/>
</dbReference>
<dbReference type="InterPro" id="IPR000727">
    <property type="entry name" value="T_SNARE_dom"/>
</dbReference>
<feature type="domain" description="T-SNARE coiled-coil homology" evidence="9">
    <location>
        <begin position="780"/>
        <end position="842"/>
    </location>
</feature>
<dbReference type="InterPro" id="IPR004089">
    <property type="entry name" value="MCPsignal_dom"/>
</dbReference>
<feature type="domain" description="PAC" evidence="8">
    <location>
        <begin position="425"/>
        <end position="477"/>
    </location>
</feature>
<dbReference type="AlphaFoldDB" id="A0A5C6ESG1"/>
<evidence type="ECO:0000256" key="2">
    <source>
        <dbReference type="ARBA" id="ARBA00022519"/>
    </source>
</evidence>
<dbReference type="PROSITE" id="PS50113">
    <property type="entry name" value="PAC"/>
    <property type="match status" value="2"/>
</dbReference>
<name>A0A5C6ESG1_9BACT</name>
<feature type="compositionally biased region" description="Low complexity" evidence="5">
    <location>
        <begin position="879"/>
        <end position="891"/>
    </location>
</feature>
<dbReference type="InterPro" id="IPR000014">
    <property type="entry name" value="PAS"/>
</dbReference>
<evidence type="ECO:0000313" key="10">
    <source>
        <dbReference type="EMBL" id="TWU51938.1"/>
    </source>
</evidence>
<keyword evidence="2" id="KW-0997">Cell inner membrane</keyword>
<dbReference type="SMART" id="SM00086">
    <property type="entry name" value="PAC"/>
    <property type="match status" value="3"/>
</dbReference>
<accession>A0A5C6ESG1</accession>
<dbReference type="SMART" id="SM00091">
    <property type="entry name" value="PAS"/>
    <property type="match status" value="3"/>
</dbReference>
<evidence type="ECO:0000259" key="7">
    <source>
        <dbReference type="PROSITE" id="PS50112"/>
    </source>
</evidence>
<dbReference type="CDD" id="cd11386">
    <property type="entry name" value="MCP_signal"/>
    <property type="match status" value="1"/>
</dbReference>
<dbReference type="InterPro" id="IPR035965">
    <property type="entry name" value="PAS-like_dom_sf"/>
</dbReference>
<dbReference type="Gene3D" id="1.10.287.950">
    <property type="entry name" value="Methyl-accepting chemotaxis protein"/>
    <property type="match status" value="1"/>
</dbReference>
<gene>
    <name evidence="10" type="primary">bdlA</name>
    <name evidence="10" type="ORF">Poly59_35350</name>
</gene>
<dbReference type="SUPFAM" id="SSF58104">
    <property type="entry name" value="Methyl-accepting chemotaxis protein (MCP) signaling domain"/>
    <property type="match status" value="1"/>
</dbReference>
<keyword evidence="3 4" id="KW-0807">Transducer</keyword>
<proteinExistence type="predicted"/>
<comment type="subcellular location">
    <subcellularLocation>
        <location evidence="1">Cell inner membrane</location>
        <topology evidence="1">Multi-pass membrane protein</topology>
    </subcellularLocation>
</comment>
<keyword evidence="11" id="KW-1185">Reference proteome</keyword>
<feature type="domain" description="PAC" evidence="8">
    <location>
        <begin position="547"/>
        <end position="599"/>
    </location>
</feature>
<dbReference type="EMBL" id="SJPX01000003">
    <property type="protein sequence ID" value="TWU51938.1"/>
    <property type="molecule type" value="Genomic_DNA"/>
</dbReference>